<evidence type="ECO:0000313" key="9">
    <source>
        <dbReference type="EMBL" id="GMI38581.1"/>
    </source>
</evidence>
<dbReference type="InterPro" id="IPR010323">
    <property type="entry name" value="DUF924"/>
</dbReference>
<evidence type="ECO:0000256" key="5">
    <source>
        <dbReference type="ARBA" id="ARBA00022840"/>
    </source>
</evidence>
<comment type="catalytic activity">
    <reaction evidence="6">
        <text>cytidine(34) in tRNA(Ile2) + L-lysine + ATP = lysidine(34) in tRNA(Ile2) + AMP + diphosphate + H(+)</text>
        <dbReference type="Rhea" id="RHEA:43744"/>
        <dbReference type="Rhea" id="RHEA-COMP:10625"/>
        <dbReference type="Rhea" id="RHEA-COMP:10670"/>
        <dbReference type="ChEBI" id="CHEBI:15378"/>
        <dbReference type="ChEBI" id="CHEBI:30616"/>
        <dbReference type="ChEBI" id="CHEBI:32551"/>
        <dbReference type="ChEBI" id="CHEBI:33019"/>
        <dbReference type="ChEBI" id="CHEBI:82748"/>
        <dbReference type="ChEBI" id="CHEBI:83665"/>
        <dbReference type="ChEBI" id="CHEBI:456215"/>
        <dbReference type="EC" id="6.3.4.19"/>
    </reaction>
</comment>
<dbReference type="Pfam" id="PF06041">
    <property type="entry name" value="DUF924"/>
    <property type="match status" value="1"/>
</dbReference>
<reference evidence="9 10" key="1">
    <citation type="journal article" date="2023" name="Commun. Biol.">
        <title>Genome analysis of Parmales, the sister group of diatoms, reveals the evolutionary specialization of diatoms from phago-mixotrophs to photoautotrophs.</title>
        <authorList>
            <person name="Ban H."/>
            <person name="Sato S."/>
            <person name="Yoshikawa S."/>
            <person name="Yamada K."/>
            <person name="Nakamura Y."/>
            <person name="Ichinomiya M."/>
            <person name="Sato N."/>
            <person name="Blanc-Mathieu R."/>
            <person name="Endo H."/>
            <person name="Kuwata A."/>
            <person name="Ogata H."/>
        </authorList>
    </citation>
    <scope>NUCLEOTIDE SEQUENCE [LARGE SCALE GENOMIC DNA]</scope>
</reference>
<dbReference type="PANTHER" id="PTHR43033:SF3">
    <property type="entry name" value="TRNA(ILE)-LYSIDINE SYNTHETASE"/>
    <property type="match status" value="1"/>
</dbReference>
<comment type="caution">
    <text evidence="9">The sequence shown here is derived from an EMBL/GenBank/DDBJ whole genome shotgun (WGS) entry which is preliminary data.</text>
</comment>
<proteinExistence type="inferred from homology"/>
<evidence type="ECO:0000256" key="7">
    <source>
        <dbReference type="SAM" id="MobiDB-lite"/>
    </source>
</evidence>
<dbReference type="EC" id="6.3.4.19" evidence="1"/>
<dbReference type="SUPFAM" id="SSF52402">
    <property type="entry name" value="Adenine nucleotide alpha hydrolases-like"/>
    <property type="match status" value="1"/>
</dbReference>
<feature type="region of interest" description="Disordered" evidence="7">
    <location>
        <begin position="224"/>
        <end position="253"/>
    </location>
</feature>
<dbReference type="EMBL" id="BRYB01002040">
    <property type="protein sequence ID" value="GMI38581.1"/>
    <property type="molecule type" value="Genomic_DNA"/>
</dbReference>
<accession>A0ABQ6N1Z5</accession>
<feature type="compositionally biased region" description="Basic residues" evidence="7">
    <location>
        <begin position="228"/>
        <end position="239"/>
    </location>
</feature>
<dbReference type="InterPro" id="IPR011990">
    <property type="entry name" value="TPR-like_helical_dom_sf"/>
</dbReference>
<dbReference type="InterPro" id="IPR012094">
    <property type="entry name" value="tRNA_Ile_lys_synt"/>
</dbReference>
<evidence type="ECO:0000256" key="2">
    <source>
        <dbReference type="ARBA" id="ARBA00022598"/>
    </source>
</evidence>
<feature type="compositionally biased region" description="Pro residues" evidence="7">
    <location>
        <begin position="242"/>
        <end position="251"/>
    </location>
</feature>
<keyword evidence="2" id="KW-0436">Ligase</keyword>
<dbReference type="InterPro" id="IPR011063">
    <property type="entry name" value="TilS/TtcA_N"/>
</dbReference>
<keyword evidence="4" id="KW-0547">Nucleotide-binding</keyword>
<keyword evidence="3" id="KW-0819">tRNA processing</keyword>
<dbReference type="InterPro" id="IPR012795">
    <property type="entry name" value="tRNA_Ile_lys_synt_N"/>
</dbReference>
<gene>
    <name evidence="9" type="ORF">TeGR_g2414</name>
</gene>
<dbReference type="InterPro" id="IPR014729">
    <property type="entry name" value="Rossmann-like_a/b/a_fold"/>
</dbReference>
<evidence type="ECO:0000256" key="4">
    <source>
        <dbReference type="ARBA" id="ARBA00022741"/>
    </source>
</evidence>
<dbReference type="SUPFAM" id="SSF48452">
    <property type="entry name" value="TPR-like"/>
    <property type="match status" value="1"/>
</dbReference>
<protein>
    <recommendedName>
        <fullName evidence="1">tRNA(Ile)-lysidine synthetase</fullName>
        <ecNumber evidence="1">6.3.4.19</ecNumber>
    </recommendedName>
</protein>
<dbReference type="NCBIfam" id="TIGR02432">
    <property type="entry name" value="lysidine_TilS_N"/>
    <property type="match status" value="1"/>
</dbReference>
<evidence type="ECO:0000259" key="8">
    <source>
        <dbReference type="Pfam" id="PF01171"/>
    </source>
</evidence>
<name>A0ABQ6N1Z5_9STRA</name>
<dbReference type="Pfam" id="PF01171">
    <property type="entry name" value="ATP_bind_3"/>
    <property type="match status" value="1"/>
</dbReference>
<evidence type="ECO:0000256" key="6">
    <source>
        <dbReference type="ARBA" id="ARBA00048539"/>
    </source>
</evidence>
<dbReference type="CDD" id="cd01992">
    <property type="entry name" value="TilS_N"/>
    <property type="match status" value="1"/>
</dbReference>
<keyword evidence="5" id="KW-0067">ATP-binding</keyword>
<evidence type="ECO:0000256" key="1">
    <source>
        <dbReference type="ARBA" id="ARBA00013267"/>
    </source>
</evidence>
<evidence type="ECO:0000313" key="10">
    <source>
        <dbReference type="Proteomes" id="UP001165060"/>
    </source>
</evidence>
<feature type="domain" description="tRNA(Ile)-lysidine/2-thiocytidine synthase N-terminal" evidence="8">
    <location>
        <begin position="254"/>
        <end position="431"/>
    </location>
</feature>
<dbReference type="Gene3D" id="3.40.50.620">
    <property type="entry name" value="HUPs"/>
    <property type="match status" value="1"/>
</dbReference>
<dbReference type="Proteomes" id="UP001165060">
    <property type="component" value="Unassembled WGS sequence"/>
</dbReference>
<keyword evidence="10" id="KW-1185">Reference proteome</keyword>
<organism evidence="9 10">
    <name type="scientific">Tetraparma gracilis</name>
    <dbReference type="NCBI Taxonomy" id="2962635"/>
    <lineage>
        <taxon>Eukaryota</taxon>
        <taxon>Sar</taxon>
        <taxon>Stramenopiles</taxon>
        <taxon>Ochrophyta</taxon>
        <taxon>Bolidophyceae</taxon>
        <taxon>Parmales</taxon>
        <taxon>Triparmaceae</taxon>
        <taxon>Tetraparma</taxon>
    </lineage>
</organism>
<dbReference type="PANTHER" id="PTHR43033">
    <property type="entry name" value="TRNA(ILE)-LYSIDINE SYNTHASE-RELATED"/>
    <property type="match status" value="1"/>
</dbReference>
<sequence length="714" mass="76765">MHRGLWMATGSARSAADLAVSARFSRLTCLLATDPGYRARWLSPSSHASPSQALLARVAAIVVLDQFPRHLRRLPGCALPPPAATDALALEITAELLSPPGPSHPSLPHPSLPLPHHVFSLMPLRHSDSPPLIARALEEVGRLEERLEEGDRKLLGRFRKASARRLQAAQDKARGAAPAGGGYADGDILEQGEFEGDLSGAKEGGLVGTVERFLLATHAHLGGAPKAGKVKGGARRRGSRAAPPPPPPAEPTPVLVSLSGGVDSMVVARILVHLRPRYNLDITGVHIDYANRPESGAESAYVRGWCGRHGIAFRERVVGEVTRGVTSRDDYERISRDIRYDAYKEAIAALSGPGFAAPPAGVFFGHHVGDVQENVISNSMKGKGPLDLSGMRSVGVVSKVSVFRPLIGDGKDAIFHFAHQYGVPYFKDTTPSWSTRGLMRNKLVPLLSEMFGEGFLNNLTGLAAASDAARDLVSGSVLRPFADGVVRGAAGCHFDAGRWAGQSAFFWRTAFQELLHGMGLGMLSAKSVEVFAEELQLMRDKGLADRWMQCRTDFGTFLRSDGTLFVLDNKCFVWGEKRQRDMKAERASLAEGGGGEGGGGRLQLEKPFQNMEELMEGRFEYAVVVERELAGGGWELETIGVLGAAGRAGQNRAKEKPAAWKGIHEKILNSLPLMDNKGGRVDVECLEEGMALCKLRYEYVGGGGGGGGERFRTS</sequence>
<dbReference type="HAMAP" id="MF_01161">
    <property type="entry name" value="tRNA_Ile_lys_synt"/>
    <property type="match status" value="1"/>
</dbReference>
<evidence type="ECO:0000256" key="3">
    <source>
        <dbReference type="ARBA" id="ARBA00022694"/>
    </source>
</evidence>